<dbReference type="InterPro" id="IPR036691">
    <property type="entry name" value="Endo/exonu/phosph_ase_sf"/>
</dbReference>
<evidence type="ECO:0000259" key="1">
    <source>
        <dbReference type="Pfam" id="PF13456"/>
    </source>
</evidence>
<accession>A0A6A6LQY9</accession>
<name>A0A6A6LQY9_HEVBR</name>
<dbReference type="InterPro" id="IPR002156">
    <property type="entry name" value="RNaseH_domain"/>
</dbReference>
<evidence type="ECO:0000313" key="2">
    <source>
        <dbReference type="EMBL" id="KAF2302668.1"/>
    </source>
</evidence>
<dbReference type="InterPro" id="IPR012337">
    <property type="entry name" value="RNaseH-like_sf"/>
</dbReference>
<dbReference type="AlphaFoldDB" id="A0A6A6LQY9"/>
<feature type="domain" description="RNase H type-1" evidence="1">
    <location>
        <begin position="112"/>
        <end position="196"/>
    </location>
</feature>
<dbReference type="GO" id="GO:0003676">
    <property type="term" value="F:nucleic acid binding"/>
    <property type="evidence" value="ECO:0007669"/>
    <property type="project" value="InterPro"/>
</dbReference>
<gene>
    <name evidence="2" type="ORF">GH714_000664</name>
</gene>
<dbReference type="InterPro" id="IPR036397">
    <property type="entry name" value="RNaseH_sf"/>
</dbReference>
<sequence length="208" mass="23847">MDAERNLVMSYDVDEENLLFTLLIKLRQIIFSRELRFKISCPNMFVVLSWNPRGLGNAYKKRYLRNLINKHNIDIVFLVETKCSDISFSLVRRVWGMGTLDWIVIDAVVLSGELLAISKALEVSVSKQEIFSSISSIFIESDSMNAVSWFHYLESTPWRLSSMVNSIIECKSHLPALLVKHIPCEANAIVDNLAKQEVLHSDDFIAFF</sequence>
<dbReference type="SUPFAM" id="SSF56219">
    <property type="entry name" value="DNase I-like"/>
    <property type="match status" value="1"/>
</dbReference>
<organism evidence="2 3">
    <name type="scientific">Hevea brasiliensis</name>
    <name type="common">Para rubber tree</name>
    <name type="synonym">Siphonia brasiliensis</name>
    <dbReference type="NCBI Taxonomy" id="3981"/>
    <lineage>
        <taxon>Eukaryota</taxon>
        <taxon>Viridiplantae</taxon>
        <taxon>Streptophyta</taxon>
        <taxon>Embryophyta</taxon>
        <taxon>Tracheophyta</taxon>
        <taxon>Spermatophyta</taxon>
        <taxon>Magnoliopsida</taxon>
        <taxon>eudicotyledons</taxon>
        <taxon>Gunneridae</taxon>
        <taxon>Pentapetalae</taxon>
        <taxon>rosids</taxon>
        <taxon>fabids</taxon>
        <taxon>Malpighiales</taxon>
        <taxon>Euphorbiaceae</taxon>
        <taxon>Crotonoideae</taxon>
        <taxon>Micrandreae</taxon>
        <taxon>Hevea</taxon>
    </lineage>
</organism>
<dbReference type="Gene3D" id="3.30.420.10">
    <property type="entry name" value="Ribonuclease H-like superfamily/Ribonuclease H"/>
    <property type="match status" value="1"/>
</dbReference>
<comment type="caution">
    <text evidence="2">The sequence shown here is derived from an EMBL/GenBank/DDBJ whole genome shotgun (WGS) entry which is preliminary data.</text>
</comment>
<dbReference type="SUPFAM" id="SSF53098">
    <property type="entry name" value="Ribonuclease H-like"/>
    <property type="match status" value="1"/>
</dbReference>
<evidence type="ECO:0000313" key="3">
    <source>
        <dbReference type="Proteomes" id="UP000467840"/>
    </source>
</evidence>
<protein>
    <recommendedName>
        <fullName evidence="1">RNase H type-1 domain-containing protein</fullName>
    </recommendedName>
</protein>
<dbReference type="Pfam" id="PF13456">
    <property type="entry name" value="RVT_3"/>
    <property type="match status" value="1"/>
</dbReference>
<proteinExistence type="predicted"/>
<dbReference type="Gene3D" id="3.60.10.10">
    <property type="entry name" value="Endonuclease/exonuclease/phosphatase"/>
    <property type="match status" value="1"/>
</dbReference>
<dbReference type="EMBL" id="JAAGAX010000009">
    <property type="protein sequence ID" value="KAF2302668.1"/>
    <property type="molecule type" value="Genomic_DNA"/>
</dbReference>
<dbReference type="Proteomes" id="UP000467840">
    <property type="component" value="Chromosome 16"/>
</dbReference>
<reference evidence="2 3" key="1">
    <citation type="journal article" date="2020" name="Mol. Plant">
        <title>The Chromosome-Based Rubber Tree Genome Provides New Insights into Spurge Genome Evolution and Rubber Biosynthesis.</title>
        <authorList>
            <person name="Liu J."/>
            <person name="Shi C."/>
            <person name="Shi C.C."/>
            <person name="Li W."/>
            <person name="Zhang Q.J."/>
            <person name="Zhang Y."/>
            <person name="Li K."/>
            <person name="Lu H.F."/>
            <person name="Shi C."/>
            <person name="Zhu S.T."/>
            <person name="Xiao Z.Y."/>
            <person name="Nan H."/>
            <person name="Yue Y."/>
            <person name="Zhu X.G."/>
            <person name="Wu Y."/>
            <person name="Hong X.N."/>
            <person name="Fan G.Y."/>
            <person name="Tong Y."/>
            <person name="Zhang D."/>
            <person name="Mao C.L."/>
            <person name="Liu Y.L."/>
            <person name="Hao S.J."/>
            <person name="Liu W.Q."/>
            <person name="Lv M.Q."/>
            <person name="Zhang H.B."/>
            <person name="Liu Y."/>
            <person name="Hu-Tang G.R."/>
            <person name="Wang J.P."/>
            <person name="Wang J.H."/>
            <person name="Sun Y.H."/>
            <person name="Ni S.B."/>
            <person name="Chen W.B."/>
            <person name="Zhang X.C."/>
            <person name="Jiao Y.N."/>
            <person name="Eichler E.E."/>
            <person name="Li G.H."/>
            <person name="Liu X."/>
            <person name="Gao L.Z."/>
        </authorList>
    </citation>
    <scope>NUCLEOTIDE SEQUENCE [LARGE SCALE GENOMIC DNA]</scope>
    <source>
        <strain evidence="3">cv. GT1</strain>
        <tissue evidence="2">Leaf</tissue>
    </source>
</reference>
<keyword evidence="3" id="KW-1185">Reference proteome</keyword>
<dbReference type="GO" id="GO:0004523">
    <property type="term" value="F:RNA-DNA hybrid ribonuclease activity"/>
    <property type="evidence" value="ECO:0007669"/>
    <property type="project" value="InterPro"/>
</dbReference>